<accession>A0ACD0NY53</accession>
<proteinExistence type="predicted"/>
<evidence type="ECO:0000313" key="1">
    <source>
        <dbReference type="EMBL" id="PWN50734.1"/>
    </source>
</evidence>
<organism evidence="1 2">
    <name type="scientific">Violaceomyces palustris</name>
    <dbReference type="NCBI Taxonomy" id="1673888"/>
    <lineage>
        <taxon>Eukaryota</taxon>
        <taxon>Fungi</taxon>
        <taxon>Dikarya</taxon>
        <taxon>Basidiomycota</taxon>
        <taxon>Ustilaginomycotina</taxon>
        <taxon>Ustilaginomycetes</taxon>
        <taxon>Violaceomycetales</taxon>
        <taxon>Violaceomycetaceae</taxon>
        <taxon>Violaceomyces</taxon>
    </lineage>
</organism>
<reference evidence="1 2" key="1">
    <citation type="journal article" date="2018" name="Mol. Biol. Evol.">
        <title>Broad Genomic Sampling Reveals a Smut Pathogenic Ancestry of the Fungal Clade Ustilaginomycotina.</title>
        <authorList>
            <person name="Kijpornyongpan T."/>
            <person name="Mondo S.J."/>
            <person name="Barry K."/>
            <person name="Sandor L."/>
            <person name="Lee J."/>
            <person name="Lipzen A."/>
            <person name="Pangilinan J."/>
            <person name="LaButti K."/>
            <person name="Hainaut M."/>
            <person name="Henrissat B."/>
            <person name="Grigoriev I.V."/>
            <person name="Spatafora J.W."/>
            <person name="Aime M.C."/>
        </authorList>
    </citation>
    <scope>NUCLEOTIDE SEQUENCE [LARGE SCALE GENOMIC DNA]</scope>
    <source>
        <strain evidence="1 2">SA 807</strain>
    </source>
</reference>
<evidence type="ECO:0000313" key="2">
    <source>
        <dbReference type="Proteomes" id="UP000245626"/>
    </source>
</evidence>
<keyword evidence="2" id="KW-1185">Reference proteome</keyword>
<dbReference type="Proteomes" id="UP000245626">
    <property type="component" value="Unassembled WGS sequence"/>
</dbReference>
<protein>
    <submittedName>
        <fullName evidence="1">ARM repeat-containing protein</fullName>
    </submittedName>
</protein>
<dbReference type="EMBL" id="KZ819902">
    <property type="protein sequence ID" value="PWN50734.1"/>
    <property type="molecule type" value="Genomic_DNA"/>
</dbReference>
<name>A0ACD0NY53_9BASI</name>
<gene>
    <name evidence="1" type="ORF">IE53DRAFT_368651</name>
</gene>
<sequence>MSAYSPSPSAPDPASISSVAASPSLNSNSNDATNQNNPHASQREDGGQLAAAASREKERRRLVLRANNLDTWRSGPSPPRGALDSNLKKNTAFIKKVKQGLGHDSREQLLKELGTLNLDKYLEEIVQAVPEGLTKCITNKDCSAAVEVLSAFHARFGGLAFSGPLTHLLSSALSPSNRAVLQALPQDQRDRDEAARVARQKGFLRISAELALVEVVGRSSCPSGPEWLYQILRELVATDKEHLNVPMILNLLKTMGTSLIERSDKEEAGDAKKSQSLSQAVESLTLKDAVGEALSKVDAEDGVLVPVELRQRFRKLLETYFTTLSRRIVKEHNRLQEQDKRNHEAYIRLGEIFEDRQQSYEKMTRSFERVFELGKALSEHLSLPMPVLTDFTKSSGLGLGVNLDSKSAFSNDRLDDELSLNKSPFEDEDSKKFYQDLVDLKDMVPTIFLLAGQTQGSKPGEVTAAEVKDEALDAEDPATSTAETLSKSPSLDKDTDAKADEIGAGPGAQLNALLARLPEMTNRTMIDSAAVEFSFLNSRAARKRLVKHLGAIPRSRSDLIPYYARLVATLNQYMPDVGEGIVGILDDEFRYLQRKRTADLAETRAKNARFLSELTKFGVTPSHIIFHCLKVCLDDFSGPNIENVATFLESCGRFLLRSEDSADRMRSMLEMLRRKRAAQNLDQRQLLLLDNAYYQCNPPERKAIELKNRSPMELFIRHLIYDVLTKRSSDKVLKLLRKLHWEDPEVVGILRKIFTRPWKIKFSTIHLLAILLHDLQAYHSDFTVSAIDQVFENIRTGMENNIFKHNQRRVATVKYLGELYNYRLINSSIVFDQLWSFTTFGHPEGRPLPNRVSSLDAPDDYFRIRLVCTLLDTCGMCFDRGSLKKRLDDFLTFFNLYVVCKEQPLPMDIDFMLSETLETLRPKLVFKQTFDEAALLVDEMMAAHRVAAPAEEEEEEEGEEESDEEGSGDESDRPRVARSALDDDLSGSEAGHSDEALHSGVENGHARIDDDDVDLDDDESEGEDETFMSRRREEETGISKEEDDEFARELAKMMAETGPGSGSGANQARSQRGLFDAGIPFIRRNPTQQQDGASEEESESDAKHMKFSLLSKKGNKHMTHDVQVPADAAIAINTRSKQLRDLAERQQLKELVLSYEGREEVNERKSLEHALGMRGFKVKNSMSDDRAG</sequence>